<accession>A0A7X4Y6R6</accession>
<dbReference type="AlphaFoldDB" id="A0A7X4Y6R6"/>
<dbReference type="SUPFAM" id="SSF53474">
    <property type="entry name" value="alpha/beta-Hydrolases"/>
    <property type="match status" value="1"/>
</dbReference>
<dbReference type="RefSeq" id="WP_139920655.1">
    <property type="nucleotide sequence ID" value="NZ_CBCSLE010000202.1"/>
</dbReference>
<reference evidence="1 2" key="1">
    <citation type="submission" date="2020-01" db="EMBL/GenBank/DDBJ databases">
        <title>The draft genome sequence of Corallococcus exiguus DSM 14696.</title>
        <authorList>
            <person name="Zhang X."/>
            <person name="Zhu H."/>
        </authorList>
    </citation>
    <scope>NUCLEOTIDE SEQUENCE [LARGE SCALE GENOMIC DNA]</scope>
    <source>
        <strain evidence="1 2">DSM 14696</strain>
    </source>
</reference>
<evidence type="ECO:0000313" key="2">
    <source>
        <dbReference type="Proteomes" id="UP000537825"/>
    </source>
</evidence>
<dbReference type="InterPro" id="IPR029058">
    <property type="entry name" value="AB_hydrolase_fold"/>
</dbReference>
<keyword evidence="2" id="KW-1185">Reference proteome</keyword>
<dbReference type="Proteomes" id="UP000537825">
    <property type="component" value="Unassembled WGS sequence"/>
</dbReference>
<organism evidence="1 2">
    <name type="scientific">Corallococcus exiguus</name>
    <dbReference type="NCBI Taxonomy" id="83462"/>
    <lineage>
        <taxon>Bacteria</taxon>
        <taxon>Pseudomonadati</taxon>
        <taxon>Myxococcota</taxon>
        <taxon>Myxococcia</taxon>
        <taxon>Myxococcales</taxon>
        <taxon>Cystobacterineae</taxon>
        <taxon>Myxococcaceae</taxon>
        <taxon>Corallococcus</taxon>
    </lineage>
</organism>
<evidence type="ECO:0000313" key="1">
    <source>
        <dbReference type="EMBL" id="NBC39685.1"/>
    </source>
</evidence>
<comment type="caution">
    <text evidence="1">The sequence shown here is derived from an EMBL/GenBank/DDBJ whole genome shotgun (WGS) entry which is preliminary data.</text>
</comment>
<proteinExistence type="predicted"/>
<name>A0A7X4Y6R6_9BACT</name>
<dbReference type="Gene3D" id="3.40.50.1820">
    <property type="entry name" value="alpha/beta hydrolase"/>
    <property type="match status" value="1"/>
</dbReference>
<protein>
    <submittedName>
        <fullName evidence="1">Uncharacterized protein</fullName>
    </submittedName>
</protein>
<gene>
    <name evidence="1" type="ORF">GTZ93_07545</name>
</gene>
<dbReference type="EMBL" id="JAAAPK010000002">
    <property type="protein sequence ID" value="NBC39685.1"/>
    <property type="molecule type" value="Genomic_DNA"/>
</dbReference>
<sequence>MSDIPNIIVLVSGTVDPVNSDLKARSASYQRKKSINDPDWYWQENPALRQTIDEIHKRYTHVHIFTAHGWTGDNGSSNRTIAGTYLANRLCGANGQSAYYKGFLNQEVAFHLIGHSHGGNVINELTAQAAVAWPQRWKIRSITYLSTPFFTKQHHVNTKALHKECKIINVYNKYDLTQRVVADFSLLPFHDAFKRSEFDDFGAQLKKIKFDTRVFEDAVKSTRLKDADPSLWIDLKLLMDPAKGKALYDSCINTLNSVKTALAKAREVICALNNVITFDVPVEMTGDAPKNRQIISNDLANRLQAELNKVETSLSPALKAFQARKASGRYPLMGFFDDLNVSSPLRAISKLLQINPKTLSGPLWDLLAQVLEQQIHKFDNTTSSPKAQYAQSPFANRIVDVDITKEDAYAQFHLDANFDNFVGRLEKCEARYASTAARTDLMNLVFTLLANHAPVSTLIAEQGKTVTTIRRTLDWLVVWLKANKYLPTNLMALPTDPGRLFREASGMISIPAVAALAELCAVLETHVGILKERSVGQLEVTLRVSPSMQALPKASGMHVPYKPAEPYPLASNKLEFTPPVSYGGLSYFMRVSHSVSRQELYPKVRALIEEQINSLRR</sequence>